<dbReference type="OrthoDB" id="4869960at2759"/>
<gene>
    <name evidence="5" type="ORF">BDP27DRAFT_1338090</name>
</gene>
<protein>
    <submittedName>
        <fullName evidence="5">WD40-repeat-containing domain protein</fullName>
    </submittedName>
</protein>
<evidence type="ECO:0000256" key="1">
    <source>
        <dbReference type="ARBA" id="ARBA00022574"/>
    </source>
</evidence>
<keyword evidence="6" id="KW-1185">Reference proteome</keyword>
<evidence type="ECO:0000256" key="3">
    <source>
        <dbReference type="PROSITE-ProRule" id="PRU00221"/>
    </source>
</evidence>
<name>A0A9P5PE12_9AGAR</name>
<dbReference type="Gene3D" id="2.130.10.10">
    <property type="entry name" value="YVTN repeat-like/Quinoprotein amine dehydrogenase"/>
    <property type="match status" value="2"/>
</dbReference>
<evidence type="ECO:0000313" key="5">
    <source>
        <dbReference type="EMBL" id="KAF9061447.1"/>
    </source>
</evidence>
<dbReference type="GO" id="GO:0045717">
    <property type="term" value="P:negative regulation of fatty acid biosynthetic process"/>
    <property type="evidence" value="ECO:0007669"/>
    <property type="project" value="TreeGrafter"/>
</dbReference>
<dbReference type="PANTHER" id="PTHR15574:SF43">
    <property type="entry name" value="DDB1- AND CUL4-ASSOCIATED FACTOR 5"/>
    <property type="match status" value="1"/>
</dbReference>
<reference evidence="5" key="1">
    <citation type="submission" date="2020-11" db="EMBL/GenBank/DDBJ databases">
        <authorList>
            <consortium name="DOE Joint Genome Institute"/>
            <person name="Ahrendt S."/>
            <person name="Riley R."/>
            <person name="Andreopoulos W."/>
            <person name="Labutti K."/>
            <person name="Pangilinan J."/>
            <person name="Ruiz-Duenas F.J."/>
            <person name="Barrasa J.M."/>
            <person name="Sanchez-Garcia M."/>
            <person name="Camarero S."/>
            <person name="Miyauchi S."/>
            <person name="Serrano A."/>
            <person name="Linde D."/>
            <person name="Babiker R."/>
            <person name="Drula E."/>
            <person name="Ayuso-Fernandez I."/>
            <person name="Pacheco R."/>
            <person name="Padilla G."/>
            <person name="Ferreira P."/>
            <person name="Barriuso J."/>
            <person name="Kellner H."/>
            <person name="Castanera R."/>
            <person name="Alfaro M."/>
            <person name="Ramirez L."/>
            <person name="Pisabarro A.G."/>
            <person name="Kuo A."/>
            <person name="Tritt A."/>
            <person name="Lipzen A."/>
            <person name="He G."/>
            <person name="Yan M."/>
            <person name="Ng V."/>
            <person name="Cullen D."/>
            <person name="Martin F."/>
            <person name="Rosso M.-N."/>
            <person name="Henrissat B."/>
            <person name="Hibbett D."/>
            <person name="Martinez A.T."/>
            <person name="Grigoriev I.V."/>
        </authorList>
    </citation>
    <scope>NUCLEOTIDE SEQUENCE</scope>
    <source>
        <strain evidence="5">AH 40177</strain>
    </source>
</reference>
<dbReference type="InterPro" id="IPR036322">
    <property type="entry name" value="WD40_repeat_dom_sf"/>
</dbReference>
<evidence type="ECO:0000256" key="2">
    <source>
        <dbReference type="ARBA" id="ARBA00022737"/>
    </source>
</evidence>
<feature type="region of interest" description="Disordered" evidence="4">
    <location>
        <begin position="494"/>
        <end position="514"/>
    </location>
</feature>
<comment type="caution">
    <text evidence="5">The sequence shown here is derived from an EMBL/GenBank/DDBJ whole genome shotgun (WGS) entry which is preliminary data.</text>
</comment>
<dbReference type="PROSITE" id="PS50294">
    <property type="entry name" value="WD_REPEATS_REGION"/>
    <property type="match status" value="1"/>
</dbReference>
<keyword evidence="2" id="KW-0677">Repeat</keyword>
<organism evidence="5 6">
    <name type="scientific">Rhodocollybia butyracea</name>
    <dbReference type="NCBI Taxonomy" id="206335"/>
    <lineage>
        <taxon>Eukaryota</taxon>
        <taxon>Fungi</taxon>
        <taxon>Dikarya</taxon>
        <taxon>Basidiomycota</taxon>
        <taxon>Agaricomycotina</taxon>
        <taxon>Agaricomycetes</taxon>
        <taxon>Agaricomycetidae</taxon>
        <taxon>Agaricales</taxon>
        <taxon>Marasmiineae</taxon>
        <taxon>Omphalotaceae</taxon>
        <taxon>Rhodocollybia</taxon>
    </lineage>
</organism>
<dbReference type="EMBL" id="JADNRY010000202">
    <property type="protein sequence ID" value="KAF9061447.1"/>
    <property type="molecule type" value="Genomic_DNA"/>
</dbReference>
<dbReference type="SUPFAM" id="SSF50978">
    <property type="entry name" value="WD40 repeat-like"/>
    <property type="match status" value="1"/>
</dbReference>
<sequence>MDGLSTNGFNIANTSRMSSMFEHGLPYSTKMRAHSSCINALAFSSQGGRFLASGGDDLQIHIWDFHQEEATAEPCHTFRGPRNNIFCLEFSSHNQYLFAGGTDNIVHQFDVSRLESGSLNRNEQLPTALFREDDTIRDVTCHPFHDEVFLSGSDNGRIIQHDSRIKHSTNPTPRAADIIQLVTEVTSVKFHPTVDHLFATSDSKGNVCLRDTRMAFGPRKGRTKNGIVRTFHTTISRPNVETMSSPEPSSLAFDRQGEKLAVTLLHYYPTIYSLSDSHPIAICTGRNTVEGKSLGQRTYSNSCTMKHGCFGSPGLVSGDDYYCSGSDNFCAYLWKIPSVEHLVEERKEISSHEWQLSKGNTVAFTAGLESPKFIPTEISTPSAILKGHNSIVNTTLIHPYFPLILTAGIERTVTLHSPLPSCPFSQQLSLTPQEVRQLPNDTTIEEARVIDSLLLGLSDPADRNSPDEAELDTIRLFDRILRIEGEADPFDVRPWYQVSAEQTSDSDSDILESD</sequence>
<dbReference type="Pfam" id="PF00400">
    <property type="entry name" value="WD40"/>
    <property type="match status" value="2"/>
</dbReference>
<accession>A0A9P5PE12</accession>
<dbReference type="GO" id="GO:0005737">
    <property type="term" value="C:cytoplasm"/>
    <property type="evidence" value="ECO:0007669"/>
    <property type="project" value="TreeGrafter"/>
</dbReference>
<dbReference type="InterPro" id="IPR045151">
    <property type="entry name" value="DCAF8"/>
</dbReference>
<dbReference type="PROSITE" id="PS50082">
    <property type="entry name" value="WD_REPEATS_2"/>
    <property type="match status" value="1"/>
</dbReference>
<feature type="repeat" description="WD" evidence="3">
    <location>
        <begin position="31"/>
        <end position="73"/>
    </location>
</feature>
<dbReference type="InterPro" id="IPR001680">
    <property type="entry name" value="WD40_rpt"/>
</dbReference>
<keyword evidence="1 3" id="KW-0853">WD repeat</keyword>
<proteinExistence type="predicted"/>
<dbReference type="InterPro" id="IPR015943">
    <property type="entry name" value="WD40/YVTN_repeat-like_dom_sf"/>
</dbReference>
<dbReference type="GO" id="GO:0080008">
    <property type="term" value="C:Cul4-RING E3 ubiquitin ligase complex"/>
    <property type="evidence" value="ECO:0007669"/>
    <property type="project" value="TreeGrafter"/>
</dbReference>
<dbReference type="Proteomes" id="UP000772434">
    <property type="component" value="Unassembled WGS sequence"/>
</dbReference>
<dbReference type="PANTHER" id="PTHR15574">
    <property type="entry name" value="WD REPEAT DOMAIN-CONTAINING FAMILY"/>
    <property type="match status" value="1"/>
</dbReference>
<dbReference type="SMART" id="SM00320">
    <property type="entry name" value="WD40"/>
    <property type="match status" value="5"/>
</dbReference>
<feature type="compositionally biased region" description="Acidic residues" evidence="4">
    <location>
        <begin position="504"/>
        <end position="514"/>
    </location>
</feature>
<evidence type="ECO:0000256" key="4">
    <source>
        <dbReference type="SAM" id="MobiDB-lite"/>
    </source>
</evidence>
<evidence type="ECO:0000313" key="6">
    <source>
        <dbReference type="Proteomes" id="UP000772434"/>
    </source>
</evidence>
<dbReference type="AlphaFoldDB" id="A0A9P5PE12"/>